<comment type="caution">
    <text evidence="1">The sequence shown here is derived from an EMBL/GenBank/DDBJ whole genome shotgun (WGS) entry which is preliminary data.</text>
</comment>
<accession>A0A3M0CVV2</accession>
<reference evidence="1 2" key="1">
    <citation type="submission" date="2018-10" db="EMBL/GenBank/DDBJ databases">
        <title>Genomic Encyclopedia of Archaeal and Bacterial Type Strains, Phase II (KMG-II): from individual species to whole genera.</title>
        <authorList>
            <person name="Goeker M."/>
        </authorList>
    </citation>
    <scope>NUCLEOTIDE SEQUENCE [LARGE SCALE GENOMIC DNA]</scope>
    <source>
        <strain evidence="1 2">DSM 25217</strain>
    </source>
</reference>
<dbReference type="Proteomes" id="UP000271227">
    <property type="component" value="Unassembled WGS sequence"/>
</dbReference>
<evidence type="ECO:0008006" key="3">
    <source>
        <dbReference type="Google" id="ProtNLM"/>
    </source>
</evidence>
<dbReference type="SUPFAM" id="SSF53850">
    <property type="entry name" value="Periplasmic binding protein-like II"/>
    <property type="match status" value="1"/>
</dbReference>
<proteinExistence type="predicted"/>
<evidence type="ECO:0000313" key="1">
    <source>
        <dbReference type="EMBL" id="RMB07793.1"/>
    </source>
</evidence>
<dbReference type="EMBL" id="REFR01000011">
    <property type="protein sequence ID" value="RMB07793.1"/>
    <property type="molecule type" value="Genomic_DNA"/>
</dbReference>
<keyword evidence="2" id="KW-1185">Reference proteome</keyword>
<organism evidence="1 2">
    <name type="scientific">Eilatimonas milleporae</name>
    <dbReference type="NCBI Taxonomy" id="911205"/>
    <lineage>
        <taxon>Bacteria</taxon>
        <taxon>Pseudomonadati</taxon>
        <taxon>Pseudomonadota</taxon>
        <taxon>Alphaproteobacteria</taxon>
        <taxon>Kordiimonadales</taxon>
        <taxon>Kordiimonadaceae</taxon>
        <taxon>Eilatimonas</taxon>
    </lineage>
</organism>
<dbReference type="InParanoid" id="A0A3M0CVV2"/>
<gene>
    <name evidence="1" type="ORF">BXY39_1884</name>
</gene>
<sequence>MKVVPARVFRSGGLMAAWVVCCVFYSLFTAPAAVGVPEGIATVPVVTGMSSSHPFQMIWEEILREADIAAVMMRIPERRKRRMFTEGRILLDCCADPAWHMTAAEKSGQMFTDILIETGEYYILAAGSDLVVSVPEDLKALRIAAIRGFTYEGEPFFGRRVDVTGWGDMMQVMAVGRADVGIINIEEFRWQMRRRPLPVKLGGLYRQSRLSARVHGSRQDLLVRLNTAIARLRSRGRIVEILEAVTGTDGAAMPLSAPKSISSTVPET</sequence>
<protein>
    <recommendedName>
        <fullName evidence="3">ABC-type amino acid transport substrate-binding protein</fullName>
    </recommendedName>
</protein>
<dbReference type="AlphaFoldDB" id="A0A3M0CVV2"/>
<dbReference type="OrthoDB" id="8480779at2"/>
<evidence type="ECO:0000313" key="2">
    <source>
        <dbReference type="Proteomes" id="UP000271227"/>
    </source>
</evidence>
<dbReference type="RefSeq" id="WP_147453532.1">
    <property type="nucleotide sequence ID" value="NZ_REFR01000011.1"/>
</dbReference>
<name>A0A3M0CVV2_9PROT</name>
<dbReference type="Gene3D" id="3.40.190.10">
    <property type="entry name" value="Periplasmic binding protein-like II"/>
    <property type="match status" value="2"/>
</dbReference>